<dbReference type="RefSeq" id="WP_406761891.1">
    <property type="nucleotide sequence ID" value="NZ_JBJIAB010000023.1"/>
</dbReference>
<sequence>MGLFNRNKIIEERSINIGLVEMFKTNGIYISEKVVDKIPVVAESVAKIAGSIAQMPILLYGESNLRVERQYNDYREFILNQEINEQETAFKFKYELVKDLLYYGKSYHYIERQGNKIKALHRIDPRVVTVKDFVDEKGIIKDIEIHYTLNNKALIANVFDFMIIEKGNGILNSSDLLELMLQHNQTLKYALENSTLPLGILQSKSRLTKDAIDRLRVSWQNLYSGTSNAGKTVILEEGLEYKSMDINIEQLQMIEQKEQFIADVQRLFNLYNVTSDDEFLKRTLAPIICCIENSIDKNLLLEREKKDNYFYRFDTKELLRPSTKEQYEIGALAVSKGLMTINEVRQYLDLPIFFNQNKDKLILSLGNCLTDRDLNIDILNMGLSVNTESNKKQNYKTEDNKE</sequence>
<organism evidence="1 2">
    <name type="scientific">Candidatus Clostridium helianthi</name>
    <dbReference type="NCBI Taxonomy" id="3381660"/>
    <lineage>
        <taxon>Bacteria</taxon>
        <taxon>Bacillati</taxon>
        <taxon>Bacillota</taxon>
        <taxon>Clostridia</taxon>
        <taxon>Eubacteriales</taxon>
        <taxon>Clostridiaceae</taxon>
        <taxon>Clostridium</taxon>
    </lineage>
</organism>
<comment type="caution">
    <text evidence="1">The sequence shown here is derived from an EMBL/GenBank/DDBJ whole genome shotgun (WGS) entry which is preliminary data.</text>
</comment>
<dbReference type="Gene3D" id="3.30.1120.70">
    <property type="match status" value="1"/>
</dbReference>
<evidence type="ECO:0000313" key="1">
    <source>
        <dbReference type="EMBL" id="MFL0166740.1"/>
    </source>
</evidence>
<dbReference type="EMBL" id="JBJIAB010000023">
    <property type="protein sequence ID" value="MFL0166740.1"/>
    <property type="molecule type" value="Genomic_DNA"/>
</dbReference>
<proteinExistence type="predicted"/>
<dbReference type="Proteomes" id="UP001623600">
    <property type="component" value="Unassembled WGS sequence"/>
</dbReference>
<dbReference type="Gene3D" id="1.20.1270.210">
    <property type="match status" value="1"/>
</dbReference>
<protein>
    <submittedName>
        <fullName evidence="1">Phage portal protein</fullName>
    </submittedName>
</protein>
<dbReference type="Gene3D" id="3.40.140.120">
    <property type="match status" value="1"/>
</dbReference>
<evidence type="ECO:0000313" key="2">
    <source>
        <dbReference type="Proteomes" id="UP001623600"/>
    </source>
</evidence>
<dbReference type="InterPro" id="IPR006944">
    <property type="entry name" value="Phage/GTA_portal"/>
</dbReference>
<dbReference type="Pfam" id="PF04860">
    <property type="entry name" value="Phage_portal"/>
    <property type="match status" value="1"/>
</dbReference>
<reference evidence="1 2" key="1">
    <citation type="submission" date="2024-11" db="EMBL/GenBank/DDBJ databases">
        <authorList>
            <person name="Heng Y.C."/>
            <person name="Lim A.C.H."/>
            <person name="Lee J.K.Y."/>
            <person name="Kittelmann S."/>
        </authorList>
    </citation>
    <scope>NUCLEOTIDE SEQUENCE [LARGE SCALE GENOMIC DNA]</scope>
    <source>
        <strain evidence="1 2">WILCCON 0112</strain>
    </source>
</reference>
<dbReference type="InterPro" id="IPR006427">
    <property type="entry name" value="Portal_HK97"/>
</dbReference>
<accession>A0ABW8S961</accession>
<name>A0ABW8S961_9CLOT</name>
<keyword evidence="2" id="KW-1185">Reference proteome</keyword>
<gene>
    <name evidence="1" type="ORF">ACJDTP_16865</name>
</gene>
<dbReference type="NCBIfam" id="TIGR01537">
    <property type="entry name" value="portal_HK97"/>
    <property type="match status" value="1"/>
</dbReference>